<dbReference type="PANTHER" id="PTHR45023">
    <property type="match status" value="1"/>
</dbReference>
<dbReference type="Proteomes" id="UP000596660">
    <property type="component" value="Unplaced"/>
</dbReference>
<name>A0A803KPV6_CHEQI</name>
<protein>
    <recommendedName>
        <fullName evidence="3">SS18 N-terminal domain-containing protein</fullName>
    </recommendedName>
</protein>
<evidence type="ECO:0000259" key="3">
    <source>
        <dbReference type="Pfam" id="PF05030"/>
    </source>
</evidence>
<dbReference type="InterPro" id="IPR007726">
    <property type="entry name" value="SS18_N"/>
</dbReference>
<evidence type="ECO:0000313" key="4">
    <source>
        <dbReference type="EnsemblPlants" id="AUR62001062-RA:cds"/>
    </source>
</evidence>
<keyword evidence="5" id="KW-1185">Reference proteome</keyword>
<evidence type="ECO:0000313" key="5">
    <source>
        <dbReference type="Proteomes" id="UP000596660"/>
    </source>
</evidence>
<proteinExistence type="inferred from homology"/>
<sequence>MRISEAVLKWCGSYDKARKRKGSGYNEDDVIQEAHKIHENSFGRFTFYEDWIQLRKWDKFRSFLDQQTFKPSVGRPHSTPLTDESVGSGSSGKRTRDEGDNSSPTTPTSVGVGDERVARAEGIKKAKSRLKGKAPSSQAFKELETFNSRLQLLGDSMNVSNEAEMKRLEIQERKEARKQRKIELEQYRINWEQLSRLEQKYLDENKSLILKIVESQNSGKINECAENQARLQRNLMYLAAIADAQPQPATMHSQQYAQSQMMQSGAHYMQQQQQQQAQSMSPQALMAARSSMLYSQQAYPTLQQSQALHAGQMGMSSAGSSLNMLQGEPHSAASSGMLGYADFGRIKQDIGSSEGRGGTSSDGGEALYLKSGEDGN</sequence>
<feature type="domain" description="SS18 N-terminal" evidence="3">
    <location>
        <begin position="199"/>
        <end position="249"/>
    </location>
</feature>
<evidence type="ECO:0000256" key="2">
    <source>
        <dbReference type="SAM" id="MobiDB-lite"/>
    </source>
</evidence>
<accession>A0A803KPV6</accession>
<feature type="region of interest" description="Disordered" evidence="2">
    <location>
        <begin position="348"/>
        <end position="376"/>
    </location>
</feature>
<reference evidence="4" key="1">
    <citation type="journal article" date="2017" name="Nature">
        <title>The genome of Chenopodium quinoa.</title>
        <authorList>
            <person name="Jarvis D.E."/>
            <person name="Ho Y.S."/>
            <person name="Lightfoot D.J."/>
            <person name="Schmoeckel S.M."/>
            <person name="Li B."/>
            <person name="Borm T.J.A."/>
            <person name="Ohyanagi H."/>
            <person name="Mineta K."/>
            <person name="Michell C.T."/>
            <person name="Saber N."/>
            <person name="Kharbatia N.M."/>
            <person name="Rupper R.R."/>
            <person name="Sharp A.R."/>
            <person name="Dally N."/>
            <person name="Boughton B.A."/>
            <person name="Woo Y.H."/>
            <person name="Gao G."/>
            <person name="Schijlen E.G.W.M."/>
            <person name="Guo X."/>
            <person name="Momin A.A."/>
            <person name="Negrao S."/>
            <person name="Al-Babili S."/>
            <person name="Gehring C."/>
            <person name="Roessner U."/>
            <person name="Jung C."/>
            <person name="Murphy K."/>
            <person name="Arold S.T."/>
            <person name="Gojobori T."/>
            <person name="van der Linden C.G."/>
            <person name="van Loo E.N."/>
            <person name="Jellen E.N."/>
            <person name="Maughan P.J."/>
            <person name="Tester M."/>
        </authorList>
    </citation>
    <scope>NUCLEOTIDE SEQUENCE [LARGE SCALE GENOMIC DNA]</scope>
    <source>
        <strain evidence="4">cv. PI 614886</strain>
    </source>
</reference>
<feature type="region of interest" description="Disordered" evidence="2">
    <location>
        <begin position="69"/>
        <end position="117"/>
    </location>
</feature>
<evidence type="ECO:0000256" key="1">
    <source>
        <dbReference type="ARBA" id="ARBA00007945"/>
    </source>
</evidence>
<dbReference type="Gramene" id="AUR62001062-RA">
    <property type="protein sequence ID" value="AUR62001062-RA:cds"/>
    <property type="gene ID" value="AUR62001062"/>
</dbReference>
<dbReference type="EnsemblPlants" id="AUR62001062-RA">
    <property type="protein sequence ID" value="AUR62001062-RA:cds"/>
    <property type="gene ID" value="AUR62001062"/>
</dbReference>
<dbReference type="PANTHER" id="PTHR45023:SF4">
    <property type="entry name" value="GLYCINE-RICH PROTEIN-RELATED"/>
    <property type="match status" value="1"/>
</dbReference>
<dbReference type="Pfam" id="PF05030">
    <property type="entry name" value="SSXT"/>
    <property type="match status" value="1"/>
</dbReference>
<organism evidence="4 5">
    <name type="scientific">Chenopodium quinoa</name>
    <name type="common">Quinoa</name>
    <dbReference type="NCBI Taxonomy" id="63459"/>
    <lineage>
        <taxon>Eukaryota</taxon>
        <taxon>Viridiplantae</taxon>
        <taxon>Streptophyta</taxon>
        <taxon>Embryophyta</taxon>
        <taxon>Tracheophyta</taxon>
        <taxon>Spermatophyta</taxon>
        <taxon>Magnoliopsida</taxon>
        <taxon>eudicotyledons</taxon>
        <taxon>Gunneridae</taxon>
        <taxon>Pentapetalae</taxon>
        <taxon>Caryophyllales</taxon>
        <taxon>Chenopodiaceae</taxon>
        <taxon>Chenopodioideae</taxon>
        <taxon>Atripliceae</taxon>
        <taxon>Chenopodium</taxon>
    </lineage>
</organism>
<feature type="compositionally biased region" description="Polar residues" evidence="2">
    <location>
        <begin position="79"/>
        <end position="92"/>
    </location>
</feature>
<dbReference type="AlphaFoldDB" id="A0A803KPV6"/>
<reference evidence="4" key="2">
    <citation type="submission" date="2021-03" db="UniProtKB">
        <authorList>
            <consortium name="EnsemblPlants"/>
        </authorList>
    </citation>
    <scope>IDENTIFICATION</scope>
</reference>
<comment type="similarity">
    <text evidence="1">Belongs to the SS18 family.</text>
</comment>